<dbReference type="InterPro" id="IPR049730">
    <property type="entry name" value="SNF2/RAD54-like_C"/>
</dbReference>
<evidence type="ECO:0000313" key="4">
    <source>
        <dbReference type="EMBL" id="SMP07369.1"/>
    </source>
</evidence>
<comment type="caution">
    <text evidence="4">The sequence shown here is derived from an EMBL/GenBank/DDBJ whole genome shotgun (WGS) entry which is preliminary data.</text>
</comment>
<evidence type="ECO:0000256" key="1">
    <source>
        <dbReference type="ARBA" id="ARBA00022801"/>
    </source>
</evidence>
<dbReference type="RefSeq" id="WP_265134025.1">
    <property type="nucleotide sequence ID" value="NZ_FXTX01000005.1"/>
</dbReference>
<dbReference type="AlphaFoldDB" id="A0AA45WKL7"/>
<protein>
    <submittedName>
        <fullName evidence="4">Helicase conserved C-terminal domain-containing protein</fullName>
    </submittedName>
</protein>
<dbReference type="Gene3D" id="3.40.50.10810">
    <property type="entry name" value="Tandem AAA-ATPase domain"/>
    <property type="match status" value="1"/>
</dbReference>
<accession>A0AA45WKL7</accession>
<keyword evidence="1" id="KW-0378">Hydrolase</keyword>
<dbReference type="InterPro" id="IPR038718">
    <property type="entry name" value="SNF2-like_sf"/>
</dbReference>
<dbReference type="InterPro" id="IPR014001">
    <property type="entry name" value="Helicase_ATP-bd"/>
</dbReference>
<dbReference type="InterPro" id="IPR001650">
    <property type="entry name" value="Helicase_C-like"/>
</dbReference>
<dbReference type="PROSITE" id="PS51192">
    <property type="entry name" value="HELICASE_ATP_BIND_1"/>
    <property type="match status" value="1"/>
</dbReference>
<dbReference type="SUPFAM" id="SSF52540">
    <property type="entry name" value="P-loop containing nucleoside triphosphate hydrolases"/>
    <property type="match status" value="2"/>
</dbReference>
<dbReference type="Pfam" id="PF00176">
    <property type="entry name" value="SNF2-rel_dom"/>
    <property type="match status" value="1"/>
</dbReference>
<dbReference type="Proteomes" id="UP001157947">
    <property type="component" value="Unassembled WGS sequence"/>
</dbReference>
<proteinExistence type="predicted"/>
<dbReference type="GO" id="GO:0004386">
    <property type="term" value="F:helicase activity"/>
    <property type="evidence" value="ECO:0007669"/>
    <property type="project" value="UniProtKB-KW"/>
</dbReference>
<keyword evidence="5" id="KW-1185">Reference proteome</keyword>
<dbReference type="EMBL" id="FXTX01000005">
    <property type="protein sequence ID" value="SMP07369.1"/>
    <property type="molecule type" value="Genomic_DNA"/>
</dbReference>
<evidence type="ECO:0000313" key="5">
    <source>
        <dbReference type="Proteomes" id="UP001157947"/>
    </source>
</evidence>
<dbReference type="PANTHER" id="PTHR10799">
    <property type="entry name" value="SNF2/RAD54 HELICASE FAMILY"/>
    <property type="match status" value="1"/>
</dbReference>
<dbReference type="SMART" id="SM00487">
    <property type="entry name" value="DEXDc"/>
    <property type="match status" value="1"/>
</dbReference>
<dbReference type="Pfam" id="PF00271">
    <property type="entry name" value="Helicase_C"/>
    <property type="match status" value="1"/>
</dbReference>
<dbReference type="InterPro" id="IPR000330">
    <property type="entry name" value="SNF2_N"/>
</dbReference>
<feature type="domain" description="Helicase ATP-binding" evidence="2">
    <location>
        <begin position="110"/>
        <end position="277"/>
    </location>
</feature>
<name>A0AA45WKL7_9AQUI</name>
<dbReference type="InterPro" id="IPR027417">
    <property type="entry name" value="P-loop_NTPase"/>
</dbReference>
<evidence type="ECO:0000259" key="3">
    <source>
        <dbReference type="PROSITE" id="PS51194"/>
    </source>
</evidence>
<organism evidence="4 5">
    <name type="scientific">Venenivibrio stagnispumantis</name>
    <dbReference type="NCBI Taxonomy" id="407998"/>
    <lineage>
        <taxon>Bacteria</taxon>
        <taxon>Pseudomonadati</taxon>
        <taxon>Aquificota</taxon>
        <taxon>Aquificia</taxon>
        <taxon>Aquificales</taxon>
        <taxon>Hydrogenothermaceae</taxon>
        <taxon>Venenivibrio</taxon>
    </lineage>
</organism>
<evidence type="ECO:0000259" key="2">
    <source>
        <dbReference type="PROSITE" id="PS51192"/>
    </source>
</evidence>
<sequence>MKYILEQNFVKNLEIEIKQIEIKQEFLNISENLLKNIPSIKEAGKIYTEKDIILEENPKGKIKRENKLVKYKNLSLFDLVRPILMPSIDFDLETDLSFPCRLFNYQITGIKFLITNKSALLADQMGTGKTVMATTALRILFIKGQVKKALIVVPSNLLYVWEEHIKKWAPELQYIVINETKNIREILYNIKSHIFLVSYDTLKNDYITKRNILKRFSEDLDIIILDEAHNIKNSETLKSKAVKFISKNASYKWALTGTPIQNNLKEFVSLYEFLNPDEKLSINKETIKETIQKIMLRRLKKDVLSELPEKLPPEIEYFDLSLKQKLEYESILSKEKDRISQIAKKYKESKNYKFILKQNLITALQKLRQICNFPSDSIKSPKSDRLLEILEELLENQEKVIIFTNFINNGVEKISKNLEKKFGKDIYVSYTGKMSKEEKNKSVIRFKEDNKCFFFVATINAAGEGLTLTEASYVIFFDLHWNPAKIWQAEDRAHRIGQKNKVNIYNFITKQTVEEKIFQKLEEKKNLISQVVDDIEYKDEDIQLEELLTLLDIKDLTG</sequence>
<dbReference type="GO" id="GO:0005524">
    <property type="term" value="F:ATP binding"/>
    <property type="evidence" value="ECO:0007669"/>
    <property type="project" value="InterPro"/>
</dbReference>
<dbReference type="CDD" id="cd18793">
    <property type="entry name" value="SF2_C_SNF"/>
    <property type="match status" value="1"/>
</dbReference>
<dbReference type="PROSITE" id="PS51194">
    <property type="entry name" value="HELICASE_CTER"/>
    <property type="match status" value="1"/>
</dbReference>
<keyword evidence="4" id="KW-0547">Nucleotide-binding</keyword>
<feature type="domain" description="Helicase C-terminal" evidence="3">
    <location>
        <begin position="385"/>
        <end position="543"/>
    </location>
</feature>
<keyword evidence="4" id="KW-0347">Helicase</keyword>
<gene>
    <name evidence="4" type="ORF">SAMN06264868_10526</name>
</gene>
<reference evidence="4" key="1">
    <citation type="submission" date="2017-05" db="EMBL/GenBank/DDBJ databases">
        <authorList>
            <person name="Varghese N."/>
            <person name="Submissions S."/>
        </authorList>
    </citation>
    <scope>NUCLEOTIDE SEQUENCE</scope>
    <source>
        <strain evidence="4">DSM 18763</strain>
    </source>
</reference>
<keyword evidence="4" id="KW-0067">ATP-binding</keyword>
<dbReference type="CDD" id="cd17919">
    <property type="entry name" value="DEXHc_Snf"/>
    <property type="match status" value="1"/>
</dbReference>
<dbReference type="GO" id="GO:0016787">
    <property type="term" value="F:hydrolase activity"/>
    <property type="evidence" value="ECO:0007669"/>
    <property type="project" value="UniProtKB-KW"/>
</dbReference>
<dbReference type="SMART" id="SM00490">
    <property type="entry name" value="HELICc"/>
    <property type="match status" value="1"/>
</dbReference>
<dbReference type="Gene3D" id="3.40.50.300">
    <property type="entry name" value="P-loop containing nucleotide triphosphate hydrolases"/>
    <property type="match status" value="1"/>
</dbReference>